<organism evidence="1 2">
    <name type="scientific">Rhodovastum atsumiense</name>
    <dbReference type="NCBI Taxonomy" id="504468"/>
    <lineage>
        <taxon>Bacteria</taxon>
        <taxon>Pseudomonadati</taxon>
        <taxon>Pseudomonadota</taxon>
        <taxon>Alphaproteobacteria</taxon>
        <taxon>Acetobacterales</taxon>
        <taxon>Acetobacteraceae</taxon>
        <taxon>Rhodovastum</taxon>
    </lineage>
</organism>
<reference evidence="1 2" key="1">
    <citation type="submission" date="2019-09" db="EMBL/GenBank/DDBJ databases">
        <title>Genome sequence of Rhodovastum atsumiense, a diverse member of the Acetobacteraceae family of non-sulfur purple photosynthetic bacteria.</title>
        <authorList>
            <person name="Meyer T."/>
            <person name="Kyndt J."/>
        </authorList>
    </citation>
    <scope>NUCLEOTIDE SEQUENCE [LARGE SCALE GENOMIC DNA]</scope>
    <source>
        <strain evidence="1 2">DSM 21279</strain>
    </source>
</reference>
<evidence type="ECO:0000313" key="2">
    <source>
        <dbReference type="Proteomes" id="UP000325255"/>
    </source>
</evidence>
<keyword evidence="2" id="KW-1185">Reference proteome</keyword>
<dbReference type="RefSeq" id="WP_150045893.1">
    <property type="nucleotide sequence ID" value="NZ_OW485603.1"/>
</dbReference>
<proteinExistence type="predicted"/>
<evidence type="ECO:0000313" key="1">
    <source>
        <dbReference type="EMBL" id="KAA5607767.1"/>
    </source>
</evidence>
<comment type="caution">
    <text evidence="1">The sequence shown here is derived from an EMBL/GenBank/DDBJ whole genome shotgun (WGS) entry which is preliminary data.</text>
</comment>
<name>A0A5M6IIN0_9PROT</name>
<protein>
    <submittedName>
        <fullName evidence="1">Uncharacterized protein</fullName>
    </submittedName>
</protein>
<accession>A0A5M6IIN0</accession>
<dbReference type="Proteomes" id="UP000325255">
    <property type="component" value="Unassembled WGS sequence"/>
</dbReference>
<sequence>MHAEGILLLVVGDDQRIADTGKETDLVVDGPGIGLEGAGLPSLGFAKESSDQAVEHIDGLVGQAGGEVETYGDQRRVPTLPFVVSDVLHRASAELWGKLGDDGLSEAAYRGW</sequence>
<dbReference type="AlphaFoldDB" id="A0A5M6IIN0"/>
<dbReference type="EMBL" id="VWPK01000198">
    <property type="protein sequence ID" value="KAA5607767.1"/>
    <property type="molecule type" value="Genomic_DNA"/>
</dbReference>
<gene>
    <name evidence="1" type="ORF">F1189_32035</name>
</gene>